<evidence type="ECO:0000313" key="3">
    <source>
        <dbReference type="Proteomes" id="UP000823561"/>
    </source>
</evidence>
<keyword evidence="3" id="KW-1185">Reference proteome</keyword>
<protein>
    <submittedName>
        <fullName evidence="2">Uncharacterized protein</fullName>
    </submittedName>
</protein>
<dbReference type="Proteomes" id="UP000823561">
    <property type="component" value="Chromosome 20"/>
</dbReference>
<keyword evidence="1" id="KW-0732">Signal</keyword>
<evidence type="ECO:0000313" key="2">
    <source>
        <dbReference type="EMBL" id="KAG5264422.1"/>
    </source>
</evidence>
<reference evidence="2" key="1">
    <citation type="submission" date="2020-10" db="EMBL/GenBank/DDBJ databases">
        <title>Chromosome-scale genome assembly of the Allis shad, Alosa alosa.</title>
        <authorList>
            <person name="Margot Z."/>
            <person name="Christophe K."/>
            <person name="Cabau C."/>
            <person name="Louis A."/>
            <person name="Berthelot C."/>
            <person name="Parey E."/>
            <person name="Roest Crollius H."/>
            <person name="Montfort J."/>
            <person name="Robinson-Rechavi M."/>
            <person name="Bucao C."/>
            <person name="Bouchez O."/>
            <person name="Gislard M."/>
            <person name="Lluch J."/>
            <person name="Milhes M."/>
            <person name="Lampietro C."/>
            <person name="Lopez Roques C."/>
            <person name="Donnadieu C."/>
            <person name="Braasch I."/>
            <person name="Desvignes T."/>
            <person name="Postlethwait J."/>
            <person name="Bobe J."/>
            <person name="Guiguen Y."/>
        </authorList>
    </citation>
    <scope>NUCLEOTIDE SEQUENCE</scope>
    <source>
        <strain evidence="2">M-15738</strain>
        <tissue evidence="2">Blood</tissue>
    </source>
</reference>
<sequence>MKVLSAVMLVLASAASHGFVEPEALERDPTEAWGLEEADPWDSLMEIGVEVQRAFQHAMGSEVRNELTESVDTAVRFGMSLLSEARDTSESMWEQISEQTERLASQLEDEMSRRVVAIESHAEAYTLEVRRKIDQNLLEIQLNTIPVVHTFHGQLAQTALNIHKSTESFIRGFASLWGGPASKDD</sequence>
<name>A0AAV6FRQ3_9TELE</name>
<accession>A0AAV6FRQ3</accession>
<evidence type="ECO:0000256" key="1">
    <source>
        <dbReference type="SAM" id="SignalP"/>
    </source>
</evidence>
<feature type="signal peptide" evidence="1">
    <location>
        <begin position="1"/>
        <end position="18"/>
    </location>
</feature>
<comment type="caution">
    <text evidence="2">The sequence shown here is derived from an EMBL/GenBank/DDBJ whole genome shotgun (WGS) entry which is preliminary data.</text>
</comment>
<dbReference type="Gene3D" id="1.20.120.20">
    <property type="entry name" value="Apolipoprotein"/>
    <property type="match status" value="1"/>
</dbReference>
<organism evidence="2 3">
    <name type="scientific">Alosa alosa</name>
    <name type="common">allis shad</name>
    <dbReference type="NCBI Taxonomy" id="278164"/>
    <lineage>
        <taxon>Eukaryota</taxon>
        <taxon>Metazoa</taxon>
        <taxon>Chordata</taxon>
        <taxon>Craniata</taxon>
        <taxon>Vertebrata</taxon>
        <taxon>Euteleostomi</taxon>
        <taxon>Actinopterygii</taxon>
        <taxon>Neopterygii</taxon>
        <taxon>Teleostei</taxon>
        <taxon>Clupei</taxon>
        <taxon>Clupeiformes</taxon>
        <taxon>Clupeoidei</taxon>
        <taxon>Clupeidae</taxon>
        <taxon>Alosa</taxon>
    </lineage>
</organism>
<feature type="chain" id="PRO_5043686367" evidence="1">
    <location>
        <begin position="19"/>
        <end position="185"/>
    </location>
</feature>
<gene>
    <name evidence="2" type="ORF">AALO_G00253610</name>
</gene>
<dbReference type="AlphaFoldDB" id="A0AAV6FRQ3"/>
<dbReference type="SUPFAM" id="SSF47162">
    <property type="entry name" value="Apolipoprotein"/>
    <property type="match status" value="1"/>
</dbReference>
<dbReference type="EMBL" id="JADWDJ010000020">
    <property type="protein sequence ID" value="KAG5264422.1"/>
    <property type="molecule type" value="Genomic_DNA"/>
</dbReference>
<proteinExistence type="predicted"/>